<feature type="repeat" description="PPR" evidence="3">
    <location>
        <begin position="462"/>
        <end position="496"/>
    </location>
</feature>
<dbReference type="PANTHER" id="PTHR47934:SF28">
    <property type="entry name" value="OS04G0488500 PROTEIN"/>
    <property type="match status" value="1"/>
</dbReference>
<dbReference type="EMBL" id="OU503037">
    <property type="protein sequence ID" value="CAI9757041.1"/>
    <property type="molecule type" value="Genomic_DNA"/>
</dbReference>
<accession>A0AAD1YVP8</accession>
<protein>
    <recommendedName>
        <fullName evidence="6">Pentatricopeptide repeat-containing protein</fullName>
    </recommendedName>
</protein>
<feature type="repeat" description="PPR" evidence="3">
    <location>
        <begin position="288"/>
        <end position="322"/>
    </location>
</feature>
<evidence type="ECO:0000313" key="4">
    <source>
        <dbReference type="EMBL" id="CAI9757041.1"/>
    </source>
</evidence>
<keyword evidence="2" id="KW-0677">Repeat</keyword>
<dbReference type="Proteomes" id="UP000834106">
    <property type="component" value="Chromosome 2"/>
</dbReference>
<feature type="repeat" description="PPR" evidence="3">
    <location>
        <begin position="253"/>
        <end position="287"/>
    </location>
</feature>
<dbReference type="InterPro" id="IPR002885">
    <property type="entry name" value="PPR_rpt"/>
</dbReference>
<evidence type="ECO:0000313" key="5">
    <source>
        <dbReference type="Proteomes" id="UP000834106"/>
    </source>
</evidence>
<keyword evidence="5" id="KW-1185">Reference proteome</keyword>
<dbReference type="Gene3D" id="1.25.40.10">
    <property type="entry name" value="Tetratricopeptide repeat domain"/>
    <property type="match status" value="4"/>
</dbReference>
<dbReference type="GO" id="GO:0005739">
    <property type="term" value="C:mitochondrion"/>
    <property type="evidence" value="ECO:0007669"/>
    <property type="project" value="TreeGrafter"/>
</dbReference>
<dbReference type="GO" id="GO:0003729">
    <property type="term" value="F:mRNA binding"/>
    <property type="evidence" value="ECO:0007669"/>
    <property type="project" value="TreeGrafter"/>
</dbReference>
<feature type="repeat" description="PPR" evidence="3">
    <location>
        <begin position="358"/>
        <end position="392"/>
    </location>
</feature>
<organism evidence="4 5">
    <name type="scientific">Fraxinus pennsylvanica</name>
    <dbReference type="NCBI Taxonomy" id="56036"/>
    <lineage>
        <taxon>Eukaryota</taxon>
        <taxon>Viridiplantae</taxon>
        <taxon>Streptophyta</taxon>
        <taxon>Embryophyta</taxon>
        <taxon>Tracheophyta</taxon>
        <taxon>Spermatophyta</taxon>
        <taxon>Magnoliopsida</taxon>
        <taxon>eudicotyledons</taxon>
        <taxon>Gunneridae</taxon>
        <taxon>Pentapetalae</taxon>
        <taxon>asterids</taxon>
        <taxon>lamiids</taxon>
        <taxon>Lamiales</taxon>
        <taxon>Oleaceae</taxon>
        <taxon>Oleeae</taxon>
        <taxon>Fraxinus</taxon>
    </lineage>
</organism>
<evidence type="ECO:0000256" key="3">
    <source>
        <dbReference type="PROSITE-ProRule" id="PRU00708"/>
    </source>
</evidence>
<dbReference type="NCBIfam" id="TIGR00756">
    <property type="entry name" value="PPR"/>
    <property type="match status" value="6"/>
</dbReference>
<evidence type="ECO:0000256" key="2">
    <source>
        <dbReference type="ARBA" id="ARBA00022737"/>
    </source>
</evidence>
<dbReference type="Pfam" id="PF13041">
    <property type="entry name" value="PPR_2"/>
    <property type="match status" value="2"/>
</dbReference>
<gene>
    <name evidence="4" type="ORF">FPE_LOCUS4471</name>
</gene>
<dbReference type="GO" id="GO:0006396">
    <property type="term" value="P:RNA processing"/>
    <property type="evidence" value="ECO:0007669"/>
    <property type="project" value="TreeGrafter"/>
</dbReference>
<evidence type="ECO:0008006" key="6">
    <source>
        <dbReference type="Google" id="ProtNLM"/>
    </source>
</evidence>
<sequence>MHSRFRLLTKSSRKIQGLLKFDFTSQPTYDPFIISKKIHPFLIPVQKYHNHQTQISTNIFTSDYDSAISSKGYSDSYIENEAVKIQALLKLQSDKSVEDIQQSLAKCNLSLSEDLVLNVLKRHRSDWKVAYAFFGLVCNGKDSNGFFPKTCIFNEMLDTLGRMKCFDELSQVLDEMSKRKNLIDERTYAVVTHRYASAHKVDEAVEFFYKRKEFGLQQDLIGFQTLLLSLCRYKHVEEAELLFHNKRSEFRDDIKTWNIILNGWCVLGSLPDAKRFWKIIMASRCKPDIFTYGIYINALSKSGKISTAVKLFRSMPEKGCRPDVAICNCIIDGLCFKKRIPEALAIFREMNEMDCSPNVATYNSLIKYLCKIRRMETVYELLDEMEDKGGYCLPNALTYGHLLKNVKKPEDVDKILERMEKSGCALLGDTYNLILRLFVHWGDESRVKDTWDGMERSGLGPDQRSYTIMVHGLYEKGRIEDALSYFTDMVSKGMMAEPRTKLLVDAMNTKLKEGEEIEEMGRMNGNISLNRSHRIRKKNKSG</sequence>
<dbReference type="PROSITE" id="PS51375">
    <property type="entry name" value="PPR"/>
    <property type="match status" value="5"/>
</dbReference>
<dbReference type="AlphaFoldDB" id="A0AAD1YVP8"/>
<evidence type="ECO:0000256" key="1">
    <source>
        <dbReference type="ARBA" id="ARBA00007626"/>
    </source>
</evidence>
<dbReference type="PANTHER" id="PTHR47934">
    <property type="entry name" value="PENTATRICOPEPTIDE REPEAT-CONTAINING PROTEIN PET309, MITOCHONDRIAL"/>
    <property type="match status" value="1"/>
</dbReference>
<feature type="repeat" description="PPR" evidence="3">
    <location>
        <begin position="323"/>
        <end position="357"/>
    </location>
</feature>
<dbReference type="Pfam" id="PF01535">
    <property type="entry name" value="PPR"/>
    <property type="match status" value="1"/>
</dbReference>
<proteinExistence type="inferred from homology"/>
<reference evidence="4" key="1">
    <citation type="submission" date="2023-05" db="EMBL/GenBank/DDBJ databases">
        <authorList>
            <person name="Huff M."/>
        </authorList>
    </citation>
    <scope>NUCLEOTIDE SEQUENCE</scope>
</reference>
<dbReference type="Pfam" id="PF13812">
    <property type="entry name" value="PPR_3"/>
    <property type="match status" value="1"/>
</dbReference>
<dbReference type="InterPro" id="IPR011990">
    <property type="entry name" value="TPR-like_helical_dom_sf"/>
</dbReference>
<comment type="similarity">
    <text evidence="1">Belongs to the PPR family. P subfamily.</text>
</comment>
<name>A0AAD1YVP8_9LAMI</name>
<dbReference type="InterPro" id="IPR051114">
    <property type="entry name" value="Mito_RNA_Proc_CCM1"/>
</dbReference>
<dbReference type="GO" id="GO:0007005">
    <property type="term" value="P:mitochondrion organization"/>
    <property type="evidence" value="ECO:0007669"/>
    <property type="project" value="TreeGrafter"/>
</dbReference>